<dbReference type="RefSeq" id="WP_059054495.1">
    <property type="nucleotide sequence ID" value="NZ_LOJF01000009.1"/>
</dbReference>
<gene>
    <name evidence="2" type="ORF">AUL39_05440</name>
</gene>
<dbReference type="AlphaFoldDB" id="A0A100YVH1"/>
<dbReference type="STRING" id="1299998.AUL39_05440"/>
<feature type="domain" description="DUF2344" evidence="1">
    <location>
        <begin position="16"/>
        <end position="197"/>
    </location>
</feature>
<protein>
    <recommendedName>
        <fullName evidence="1">DUF2344 domain-containing protein</fullName>
    </recommendedName>
</protein>
<accession>A0A100YVH1</accession>
<dbReference type="InterPro" id="IPR018768">
    <property type="entry name" value="DUF2344"/>
</dbReference>
<keyword evidence="3" id="KW-1185">Reference proteome</keyword>
<name>A0A100YVH1_TRASO</name>
<dbReference type="EMBL" id="LOJF01000009">
    <property type="protein sequence ID" value="KUH58443.1"/>
    <property type="molecule type" value="Genomic_DNA"/>
</dbReference>
<evidence type="ECO:0000313" key="2">
    <source>
        <dbReference type="EMBL" id="KUH58443.1"/>
    </source>
</evidence>
<dbReference type="Proteomes" id="UP000054078">
    <property type="component" value="Unassembled WGS sequence"/>
</dbReference>
<evidence type="ECO:0000313" key="3">
    <source>
        <dbReference type="Proteomes" id="UP000054078"/>
    </source>
</evidence>
<dbReference type="NCBIfam" id="TIGR03936">
    <property type="entry name" value="sam_1_link_chp"/>
    <property type="match status" value="1"/>
</dbReference>
<evidence type="ECO:0000259" key="1">
    <source>
        <dbReference type="Pfam" id="PF10105"/>
    </source>
</evidence>
<organism evidence="2 3">
    <name type="scientific">Tractidigestivibacter scatoligenes</name>
    <name type="common">Olsenella scatoligenes</name>
    <dbReference type="NCBI Taxonomy" id="1299998"/>
    <lineage>
        <taxon>Bacteria</taxon>
        <taxon>Bacillati</taxon>
        <taxon>Actinomycetota</taxon>
        <taxon>Coriobacteriia</taxon>
        <taxon>Coriobacteriales</taxon>
        <taxon>Atopobiaceae</taxon>
        <taxon>Tractidigestivibacter</taxon>
    </lineage>
</organism>
<reference evidence="2 3" key="1">
    <citation type="submission" date="2015-12" db="EMBL/GenBank/DDBJ databases">
        <title>Draft Genome Sequence of Olsenella scatoligenes SK9K4T; a Producer of 3-Methylindole- (skatole) and 4-Methylphenol- (p-cresol) Isolated from Pig Feces.</title>
        <authorList>
            <person name="Li X."/>
            <person name="Borg B."/>
            <person name="Canibe N."/>
        </authorList>
    </citation>
    <scope>NUCLEOTIDE SEQUENCE [LARGE SCALE GENOMIC DNA]</scope>
    <source>
        <strain evidence="2 3">SK9K4</strain>
    </source>
</reference>
<sequence>MINTAAITNSKLNQYRLRVRYCKDGRLAHLGHLEVINTINRSVRRSQLPFAVGNGFARRMRLQFSQALPVGAASLGEYFDLFLTEEMDPKAALDRLATSSPTLLAPMAAGYVPYGLPALEAWLTRSTWSVNVIDETSVETLARGIDAVRAQGSLTYLRGEKEKHVDLGRTLVSCEMRPSGNGFLLDCCSTEEGSLRPTVLIAAAAREEGLAMPALSVCRVAQWHEDEDGSLVEPM</sequence>
<proteinExistence type="predicted"/>
<dbReference type="Pfam" id="PF10105">
    <property type="entry name" value="DUF2344"/>
    <property type="match status" value="1"/>
</dbReference>
<dbReference type="OrthoDB" id="9780488at2"/>
<comment type="caution">
    <text evidence="2">The sequence shown here is derived from an EMBL/GenBank/DDBJ whole genome shotgun (WGS) entry which is preliminary data.</text>
</comment>